<accession>A0ABR2ZM35</accession>
<dbReference type="InterPro" id="IPR032675">
    <property type="entry name" value="LRR_dom_sf"/>
</dbReference>
<evidence type="ECO:0000313" key="1">
    <source>
        <dbReference type="EMBL" id="KAL0061773.1"/>
    </source>
</evidence>
<dbReference type="Gene3D" id="3.80.10.10">
    <property type="entry name" value="Ribonuclease Inhibitor"/>
    <property type="match status" value="1"/>
</dbReference>
<evidence type="ECO:0000313" key="2">
    <source>
        <dbReference type="Proteomes" id="UP001437256"/>
    </source>
</evidence>
<protein>
    <submittedName>
        <fullName evidence="1">Uncharacterized protein</fullName>
    </submittedName>
</protein>
<name>A0ABR2ZM35_9AGAR</name>
<sequence length="271" mass="29654">MVAFSSGAQSLDLTPFEMLPASSLSSLESIYSLGSLFDRGEQLLAAAPFFNVQYTNTNLPSPVAKLLTRTPSLRRLELSSTDLFTSNLSLPVPWYRLTELAITRPVFNASLLPGQLIQTLAANCYSLATLSIVFDSGNFGTAVGADPIRWSSLQKLRIVFCGAVLRFPNHTSGAGGVVREVSNPVFLPGVVQTFDSVTLPSLRKLSVAFYNGKDDDNFGNYVARLPFEDLLQRSQSPLTHIEMFNPHIVIAEKIIDALRQLGTLRVAQSWV</sequence>
<organism evidence="1 2">
    <name type="scientific">Marasmius tenuissimus</name>
    <dbReference type="NCBI Taxonomy" id="585030"/>
    <lineage>
        <taxon>Eukaryota</taxon>
        <taxon>Fungi</taxon>
        <taxon>Dikarya</taxon>
        <taxon>Basidiomycota</taxon>
        <taxon>Agaricomycotina</taxon>
        <taxon>Agaricomycetes</taxon>
        <taxon>Agaricomycetidae</taxon>
        <taxon>Agaricales</taxon>
        <taxon>Marasmiineae</taxon>
        <taxon>Marasmiaceae</taxon>
        <taxon>Marasmius</taxon>
    </lineage>
</organism>
<dbReference type="EMBL" id="JBBXMP010000123">
    <property type="protein sequence ID" value="KAL0061773.1"/>
    <property type="molecule type" value="Genomic_DNA"/>
</dbReference>
<proteinExistence type="predicted"/>
<dbReference type="Proteomes" id="UP001437256">
    <property type="component" value="Unassembled WGS sequence"/>
</dbReference>
<reference evidence="1 2" key="1">
    <citation type="submission" date="2024-05" db="EMBL/GenBank/DDBJ databases">
        <title>A draft genome resource for the thread blight pathogen Marasmius tenuissimus strain MS-2.</title>
        <authorList>
            <person name="Yulfo-Soto G.E."/>
            <person name="Baruah I.K."/>
            <person name="Amoako-Attah I."/>
            <person name="Bukari Y."/>
            <person name="Meinhardt L.W."/>
            <person name="Bailey B.A."/>
            <person name="Cohen S.P."/>
        </authorList>
    </citation>
    <scope>NUCLEOTIDE SEQUENCE [LARGE SCALE GENOMIC DNA]</scope>
    <source>
        <strain evidence="1 2">MS-2</strain>
    </source>
</reference>
<keyword evidence="2" id="KW-1185">Reference proteome</keyword>
<gene>
    <name evidence="1" type="ORF">AAF712_011376</name>
</gene>
<comment type="caution">
    <text evidence="1">The sequence shown here is derived from an EMBL/GenBank/DDBJ whole genome shotgun (WGS) entry which is preliminary data.</text>
</comment>
<dbReference type="SUPFAM" id="SSF52047">
    <property type="entry name" value="RNI-like"/>
    <property type="match status" value="1"/>
</dbReference>